<dbReference type="InterPro" id="IPR042099">
    <property type="entry name" value="ANL_N_sf"/>
</dbReference>
<dbReference type="InterPro" id="IPR020845">
    <property type="entry name" value="AMP-binding_CS"/>
</dbReference>
<dbReference type="InterPro" id="IPR045310">
    <property type="entry name" value="Pcs60-like"/>
</dbReference>
<keyword evidence="4" id="KW-0067">ATP-binding</keyword>
<dbReference type="Pfam" id="PF13193">
    <property type="entry name" value="AMP-binding_C"/>
    <property type="match status" value="1"/>
</dbReference>
<evidence type="ECO:0000313" key="8">
    <source>
        <dbReference type="Proteomes" id="UP000298138"/>
    </source>
</evidence>
<keyword evidence="3" id="KW-0547">Nucleotide-binding</keyword>
<dbReference type="InterPro" id="IPR045851">
    <property type="entry name" value="AMP-bd_C_sf"/>
</dbReference>
<proteinExistence type="inferred from homology"/>
<feature type="domain" description="AMP-binding enzyme C-terminal" evidence="6">
    <location>
        <begin position="423"/>
        <end position="498"/>
    </location>
</feature>
<dbReference type="CDD" id="cd05926">
    <property type="entry name" value="FACL_fum10p_like"/>
    <property type="match status" value="1"/>
</dbReference>
<evidence type="ECO:0000313" key="7">
    <source>
        <dbReference type="EMBL" id="TGZ85539.1"/>
    </source>
</evidence>
<evidence type="ECO:0000256" key="3">
    <source>
        <dbReference type="ARBA" id="ARBA00022741"/>
    </source>
</evidence>
<dbReference type="PROSITE" id="PS00455">
    <property type="entry name" value="AMP_BINDING"/>
    <property type="match status" value="1"/>
</dbReference>
<dbReference type="SUPFAM" id="SSF56801">
    <property type="entry name" value="Acetyl-CoA synthetase-like"/>
    <property type="match status" value="1"/>
</dbReference>
<dbReference type="GO" id="GO:0005524">
    <property type="term" value="F:ATP binding"/>
    <property type="evidence" value="ECO:0007669"/>
    <property type="project" value="UniProtKB-KW"/>
</dbReference>
<dbReference type="Pfam" id="PF00501">
    <property type="entry name" value="AMP-binding"/>
    <property type="match status" value="1"/>
</dbReference>
<reference evidence="7 8" key="1">
    <citation type="submission" date="2019-04" db="EMBL/GenBank/DDBJ databases">
        <title>Comparative genomics and transcriptomics to analyze fruiting body development in filamentous ascomycetes.</title>
        <authorList>
            <consortium name="DOE Joint Genome Institute"/>
            <person name="Lutkenhaus R."/>
            <person name="Traeger S."/>
            <person name="Breuer J."/>
            <person name="Kuo A."/>
            <person name="Lipzen A."/>
            <person name="Pangilinan J."/>
            <person name="Dilworth D."/>
            <person name="Sandor L."/>
            <person name="Poggeler S."/>
            <person name="Barry K."/>
            <person name="Grigoriev I.V."/>
            <person name="Nowrousian M."/>
        </authorList>
    </citation>
    <scope>NUCLEOTIDE SEQUENCE [LARGE SCALE GENOMIC DNA]</scope>
    <source>
        <strain evidence="7 8">CBS 389.68</strain>
    </source>
</reference>
<evidence type="ECO:0000259" key="6">
    <source>
        <dbReference type="Pfam" id="PF13193"/>
    </source>
</evidence>
<keyword evidence="8" id="KW-1185">Reference proteome</keyword>
<keyword evidence="2" id="KW-0436">Ligase</keyword>
<organism evidence="7 8">
    <name type="scientific">Ascodesmis nigricans</name>
    <dbReference type="NCBI Taxonomy" id="341454"/>
    <lineage>
        <taxon>Eukaryota</taxon>
        <taxon>Fungi</taxon>
        <taxon>Dikarya</taxon>
        <taxon>Ascomycota</taxon>
        <taxon>Pezizomycotina</taxon>
        <taxon>Pezizomycetes</taxon>
        <taxon>Pezizales</taxon>
        <taxon>Ascodesmidaceae</taxon>
        <taxon>Ascodesmis</taxon>
    </lineage>
</organism>
<dbReference type="OrthoDB" id="3633556at2759"/>
<gene>
    <name evidence="7" type="ORF">EX30DRAFT_314656</name>
</gene>
<evidence type="ECO:0000256" key="4">
    <source>
        <dbReference type="ARBA" id="ARBA00022840"/>
    </source>
</evidence>
<dbReference type="STRING" id="341454.A0A4S2N837"/>
<dbReference type="InParanoid" id="A0A4S2N837"/>
<dbReference type="InterPro" id="IPR025110">
    <property type="entry name" value="AMP-bd_C"/>
</dbReference>
<dbReference type="GO" id="GO:0031956">
    <property type="term" value="F:medium-chain fatty acid-CoA ligase activity"/>
    <property type="evidence" value="ECO:0007669"/>
    <property type="project" value="TreeGrafter"/>
</dbReference>
<dbReference type="GO" id="GO:0006631">
    <property type="term" value="P:fatty acid metabolic process"/>
    <property type="evidence" value="ECO:0007669"/>
    <property type="project" value="TreeGrafter"/>
</dbReference>
<accession>A0A4S2N837</accession>
<evidence type="ECO:0000256" key="2">
    <source>
        <dbReference type="ARBA" id="ARBA00022598"/>
    </source>
</evidence>
<evidence type="ECO:0000259" key="5">
    <source>
        <dbReference type="Pfam" id="PF00501"/>
    </source>
</evidence>
<dbReference type="PANTHER" id="PTHR43201:SF5">
    <property type="entry name" value="MEDIUM-CHAIN ACYL-COA LIGASE ACSF2, MITOCHONDRIAL"/>
    <property type="match status" value="1"/>
</dbReference>
<name>A0A4S2N837_9PEZI</name>
<dbReference type="AlphaFoldDB" id="A0A4S2N837"/>
<dbReference type="FunCoup" id="A0A4S2N837">
    <property type="interactions" value="587"/>
</dbReference>
<dbReference type="PANTHER" id="PTHR43201">
    <property type="entry name" value="ACYL-COA SYNTHETASE"/>
    <property type="match status" value="1"/>
</dbReference>
<dbReference type="Gene3D" id="3.40.50.12780">
    <property type="entry name" value="N-terminal domain of ligase-like"/>
    <property type="match status" value="1"/>
</dbReference>
<comment type="similarity">
    <text evidence="1">Belongs to the ATP-dependent AMP-binding enzyme family.</text>
</comment>
<dbReference type="InterPro" id="IPR000873">
    <property type="entry name" value="AMP-dep_synth/lig_dom"/>
</dbReference>
<protein>
    <submittedName>
        <fullName evidence="7">Acetyl-CoA synthetase-like protein</fullName>
    </submittedName>
</protein>
<sequence>MPTLSTAIPRESPSPAIIVPTSSPEGLTISYPELSNLISRFQSSLAEIGITAHSAVSIALPNTLPFVVSFFAVANQRSIAAPLNPAYTQAEFEFYIDDLKSKLIIVPPGSTAANAPSVRAARKFGAAVAEVWWDNKARDVKLKVTEDGKQAGRGKRTEVVVAQEEDVALVLHTSGTTGRPKAVPLSHKNLTRTMSNIINTYQLTSTDRTYLVMPLFHVHGLLAGFLAPLASSGTVIIPPKFSASTFWRDFITHKANWYTAVPTIHQILLKSPLPSPIPKIRFIRSCSSPLSPTTFYALEAALEAPVLEAYAMTEAAHQMTSNPLPPAKRKPGTVGIGQGVEVAILDDAGNPVPHGEEGEICIRGENVTKGYINNPSANASSFTSTGFFRTGDQGKLDEDNYVVITGRIKELINRGGEKISPIEVDNAISSHPKVAEAVSFAVESEMYGQEVAAAVVVKEGQQVTKEELGKWTREKVAKFKVPTKWYFTDVMPKTATGKIQRRIVAEAMLKKPKAKL</sequence>
<dbReference type="Gene3D" id="3.30.300.30">
    <property type="match status" value="1"/>
</dbReference>
<dbReference type="EMBL" id="ML220112">
    <property type="protein sequence ID" value="TGZ85539.1"/>
    <property type="molecule type" value="Genomic_DNA"/>
</dbReference>
<evidence type="ECO:0000256" key="1">
    <source>
        <dbReference type="ARBA" id="ARBA00006432"/>
    </source>
</evidence>
<dbReference type="Proteomes" id="UP000298138">
    <property type="component" value="Unassembled WGS sequence"/>
</dbReference>
<feature type="domain" description="AMP-dependent synthetase/ligase" evidence="5">
    <location>
        <begin position="24"/>
        <end position="371"/>
    </location>
</feature>